<evidence type="ECO:0000256" key="4">
    <source>
        <dbReference type="ARBA" id="ARBA00022636"/>
    </source>
</evidence>
<gene>
    <name evidence="12" type="ORF">SAMN05518863_104349</name>
</gene>
<feature type="transmembrane region" description="Helical" evidence="10">
    <location>
        <begin position="35"/>
        <end position="59"/>
    </location>
</feature>
<evidence type="ECO:0000256" key="8">
    <source>
        <dbReference type="ARBA" id="ARBA00023136"/>
    </source>
</evidence>
<keyword evidence="3" id="KW-1003">Cell membrane</keyword>
<dbReference type="CDD" id="cd01948">
    <property type="entry name" value="EAL"/>
    <property type="match status" value="1"/>
</dbReference>
<comment type="catalytic activity">
    <reaction evidence="9">
        <text>3',3'-c-di-GMP + H2O = 5'-phosphoguanylyl(3'-&gt;5')guanosine + H(+)</text>
        <dbReference type="Rhea" id="RHEA:24902"/>
        <dbReference type="ChEBI" id="CHEBI:15377"/>
        <dbReference type="ChEBI" id="CHEBI:15378"/>
        <dbReference type="ChEBI" id="CHEBI:58754"/>
        <dbReference type="ChEBI" id="CHEBI:58805"/>
        <dbReference type="EC" id="3.1.4.52"/>
    </reaction>
</comment>
<accession>A0A1I3WQI2</accession>
<dbReference type="Gene3D" id="3.20.20.450">
    <property type="entry name" value="EAL domain"/>
    <property type="match status" value="1"/>
</dbReference>
<dbReference type="InterPro" id="IPR035919">
    <property type="entry name" value="EAL_sf"/>
</dbReference>
<dbReference type="EC" id="3.1.4.52" evidence="2"/>
<dbReference type="Pfam" id="PF12792">
    <property type="entry name" value="CSS-motif"/>
    <property type="match status" value="1"/>
</dbReference>
<feature type="domain" description="EAL" evidence="11">
    <location>
        <begin position="283"/>
        <end position="536"/>
    </location>
</feature>
<keyword evidence="13" id="KW-1185">Reference proteome</keyword>
<dbReference type="InterPro" id="IPR024744">
    <property type="entry name" value="CSS-motif_dom"/>
</dbReference>
<keyword evidence="8 10" id="KW-0472">Membrane</keyword>
<organism evidence="12 13">
    <name type="scientific">Candidatus Pantoea symbiotica</name>
    <dbReference type="NCBI Taxonomy" id="1884370"/>
    <lineage>
        <taxon>Bacteria</taxon>
        <taxon>Pseudomonadati</taxon>
        <taxon>Pseudomonadota</taxon>
        <taxon>Gammaproteobacteria</taxon>
        <taxon>Enterobacterales</taxon>
        <taxon>Erwiniaceae</taxon>
        <taxon>Pantoea</taxon>
    </lineage>
</organism>
<comment type="caution">
    <text evidence="12">The sequence shown here is derived from an EMBL/GenBank/DDBJ whole genome shotgun (WGS) entry which is preliminary data.</text>
</comment>
<dbReference type="SUPFAM" id="SSF141868">
    <property type="entry name" value="EAL domain-like"/>
    <property type="match status" value="1"/>
</dbReference>
<evidence type="ECO:0000256" key="9">
    <source>
        <dbReference type="ARBA" id="ARBA00034290"/>
    </source>
</evidence>
<dbReference type="Proteomes" id="UP000198841">
    <property type="component" value="Unassembled WGS sequence"/>
</dbReference>
<protein>
    <recommendedName>
        <fullName evidence="2">cyclic-guanylate-specific phosphodiesterase</fullName>
        <ecNumber evidence="2">3.1.4.52</ecNumber>
    </recommendedName>
</protein>
<comment type="subcellular location">
    <subcellularLocation>
        <location evidence="1">Cell membrane</location>
        <topology evidence="1">Multi-pass membrane protein</topology>
    </subcellularLocation>
</comment>
<dbReference type="PROSITE" id="PS50883">
    <property type="entry name" value="EAL"/>
    <property type="match status" value="1"/>
</dbReference>
<dbReference type="PANTHER" id="PTHR33121">
    <property type="entry name" value="CYCLIC DI-GMP PHOSPHODIESTERASE PDEF"/>
    <property type="match status" value="1"/>
</dbReference>
<evidence type="ECO:0000256" key="3">
    <source>
        <dbReference type="ARBA" id="ARBA00022475"/>
    </source>
</evidence>
<sequence length="539" mass="60201">MTKVINIIKNGKTRGIHSMPLSGTLKRHASYSRRIAWSSVIIGTLFFLLFVTVLLTLTWQKRVQQHQQLLAHSRDDLQQVITTLVDTLYPLQQYTQLTCNSVGRELTSRAAFAGNIRAILLVRDSNAYCSSATGSFLLAANAISPESELERDHDMRLLEGTPLLPTKPALALWLKNPGSAETGILATMNISLTPYQLLASYHPEITGMALVIGNKALLSGSNKVVHASDLPASLHEIAFNNSDLRFVLFGSTLAPRDYSLTLLTGILFSLLVSALSWLLLTRHQRPGKEIMQGIKRGQFHVEYQPLVTAHDGQPYGVEALLRWTHPTEGMIPPDAFISYAEAQNLIIPLTQHLFTLVARDAQFLCKQLPRGTRLSLNLSPLHLASESFRHDVQVWINAMPPDHFNYVFEITERTMVGEKNAGEIFAWLHENNFKIAIDDFGTGHSALIYLEKYPFDYLKIDRGFVQSIGTETVTSPVLDAVLLLAKKLNLKTVAEGVETGDQAAWLVNRGVTHLQGYLFSRPLRPEKLASYFQRQRVLS</sequence>
<dbReference type="SMART" id="SM00052">
    <property type="entry name" value="EAL"/>
    <property type="match status" value="1"/>
</dbReference>
<proteinExistence type="predicted"/>
<keyword evidence="4" id="KW-0973">c-di-GMP</keyword>
<evidence type="ECO:0000313" key="13">
    <source>
        <dbReference type="Proteomes" id="UP000198841"/>
    </source>
</evidence>
<evidence type="ECO:0000256" key="5">
    <source>
        <dbReference type="ARBA" id="ARBA00022692"/>
    </source>
</evidence>
<feature type="transmembrane region" description="Helical" evidence="10">
    <location>
        <begin position="258"/>
        <end position="280"/>
    </location>
</feature>
<dbReference type="InterPro" id="IPR001633">
    <property type="entry name" value="EAL_dom"/>
</dbReference>
<dbReference type="PANTHER" id="PTHR33121:SF73">
    <property type="entry name" value="CYCLIC DI-GMP PHOSPHODIESTERASE PDEN-RELATED"/>
    <property type="match status" value="1"/>
</dbReference>
<dbReference type="NCBIfam" id="NF007839">
    <property type="entry name" value="PRK10551.1"/>
    <property type="match status" value="1"/>
</dbReference>
<evidence type="ECO:0000256" key="7">
    <source>
        <dbReference type="ARBA" id="ARBA00022989"/>
    </source>
</evidence>
<reference evidence="12 13" key="1">
    <citation type="submission" date="2016-10" db="EMBL/GenBank/DDBJ databases">
        <authorList>
            <person name="Varghese N."/>
            <person name="Submissions S."/>
        </authorList>
    </citation>
    <scope>NUCLEOTIDE SEQUENCE [LARGE SCALE GENOMIC DNA]</scope>
    <source>
        <strain evidence="12 13">YR512</strain>
    </source>
</reference>
<keyword evidence="7 10" id="KW-1133">Transmembrane helix</keyword>
<evidence type="ECO:0000256" key="6">
    <source>
        <dbReference type="ARBA" id="ARBA00022801"/>
    </source>
</evidence>
<keyword evidence="6" id="KW-0378">Hydrolase</keyword>
<dbReference type="Pfam" id="PF00563">
    <property type="entry name" value="EAL"/>
    <property type="match status" value="1"/>
</dbReference>
<evidence type="ECO:0000313" key="12">
    <source>
        <dbReference type="EMBL" id="SFK09630.1"/>
    </source>
</evidence>
<keyword evidence="5 10" id="KW-0812">Transmembrane</keyword>
<dbReference type="InterPro" id="IPR050706">
    <property type="entry name" value="Cyclic-di-GMP_PDE-like"/>
</dbReference>
<name>A0A1I3WQI2_9GAMM</name>
<evidence type="ECO:0000256" key="10">
    <source>
        <dbReference type="SAM" id="Phobius"/>
    </source>
</evidence>
<evidence type="ECO:0000256" key="1">
    <source>
        <dbReference type="ARBA" id="ARBA00004651"/>
    </source>
</evidence>
<dbReference type="EMBL" id="FOSD01000004">
    <property type="protein sequence ID" value="SFK09630.1"/>
    <property type="molecule type" value="Genomic_DNA"/>
</dbReference>
<evidence type="ECO:0000256" key="2">
    <source>
        <dbReference type="ARBA" id="ARBA00012282"/>
    </source>
</evidence>
<evidence type="ECO:0000259" key="11">
    <source>
        <dbReference type="PROSITE" id="PS50883"/>
    </source>
</evidence>